<organism evidence="3 4">
    <name type="scientific">Caballeronia cordobensis</name>
    <name type="common">Burkholderia cordobensis</name>
    <dbReference type="NCBI Taxonomy" id="1353886"/>
    <lineage>
        <taxon>Bacteria</taxon>
        <taxon>Pseudomonadati</taxon>
        <taxon>Pseudomonadota</taxon>
        <taxon>Betaproteobacteria</taxon>
        <taxon>Burkholderiales</taxon>
        <taxon>Burkholderiaceae</taxon>
        <taxon>Caballeronia</taxon>
    </lineage>
</organism>
<feature type="chain" id="PRO_5011119143" evidence="2">
    <location>
        <begin position="18"/>
        <end position="241"/>
    </location>
</feature>
<dbReference type="EMBL" id="FCNY02000004">
    <property type="protein sequence ID" value="SAL32098.1"/>
    <property type="molecule type" value="Genomic_DNA"/>
</dbReference>
<evidence type="ECO:0000313" key="3">
    <source>
        <dbReference type="EMBL" id="SAL32098.1"/>
    </source>
</evidence>
<evidence type="ECO:0000313" key="4">
    <source>
        <dbReference type="Proteomes" id="UP000054740"/>
    </source>
</evidence>
<accession>A0A158GIY5</accession>
<feature type="transmembrane region" description="Helical" evidence="1">
    <location>
        <begin position="156"/>
        <end position="179"/>
    </location>
</feature>
<dbReference type="Proteomes" id="UP000054740">
    <property type="component" value="Unassembled WGS sequence"/>
</dbReference>
<reference evidence="4" key="1">
    <citation type="submission" date="2016-01" db="EMBL/GenBank/DDBJ databases">
        <authorList>
            <person name="Peeters C."/>
        </authorList>
    </citation>
    <scope>NUCLEOTIDE SEQUENCE [LARGE SCALE GENOMIC DNA]</scope>
</reference>
<gene>
    <name evidence="3" type="ORF">AWB70_02090</name>
</gene>
<dbReference type="AlphaFoldDB" id="A0A158GIY5"/>
<name>A0A158GIY5_CABCO</name>
<keyword evidence="2" id="KW-0732">Signal</keyword>
<feature type="transmembrane region" description="Helical" evidence="1">
    <location>
        <begin position="100"/>
        <end position="120"/>
    </location>
</feature>
<evidence type="ECO:0000256" key="2">
    <source>
        <dbReference type="SAM" id="SignalP"/>
    </source>
</evidence>
<proteinExistence type="predicted"/>
<keyword evidence="4" id="KW-1185">Reference proteome</keyword>
<feature type="signal peptide" evidence="2">
    <location>
        <begin position="1"/>
        <end position="17"/>
    </location>
</feature>
<keyword evidence="1" id="KW-0812">Transmembrane</keyword>
<evidence type="ECO:0000256" key="1">
    <source>
        <dbReference type="SAM" id="Phobius"/>
    </source>
</evidence>
<feature type="transmembrane region" description="Helical" evidence="1">
    <location>
        <begin position="127"/>
        <end position="150"/>
    </location>
</feature>
<feature type="transmembrane region" description="Helical" evidence="1">
    <location>
        <begin position="37"/>
        <end position="55"/>
    </location>
</feature>
<keyword evidence="1" id="KW-0472">Membrane</keyword>
<feature type="transmembrane region" description="Helical" evidence="1">
    <location>
        <begin position="62"/>
        <end position="80"/>
    </location>
</feature>
<sequence length="241" mass="24576">MTPAVKLALLTLPPVLAAAAGAAIASARKPGARTTSVIQHFTAGIVFAAAALELLPEDRKHALWPVVMGFALGLGLMLGIKAVCNRLEARLEGSTLPAGLVVVTAVDLIIDGLVLGIAFAAGEETGVILTIALTLEVLFLALSVSTALSAAGVRSLWAIVVPISLSVLLSASAVAAHAVLANLPSVYYAGLLGLGTVALIYLVTEELLVEAHEVSETALATSAFFVGFIVFFVIEATVKTG</sequence>
<dbReference type="RefSeq" id="WP_053571793.1">
    <property type="nucleotide sequence ID" value="NZ_FCNY02000004.1"/>
</dbReference>
<feature type="transmembrane region" description="Helical" evidence="1">
    <location>
        <begin position="186"/>
        <end position="203"/>
    </location>
</feature>
<protein>
    <submittedName>
        <fullName evidence="3">ZIP Zinc transporter</fullName>
    </submittedName>
</protein>
<keyword evidence="1" id="KW-1133">Transmembrane helix</keyword>
<feature type="transmembrane region" description="Helical" evidence="1">
    <location>
        <begin position="218"/>
        <end position="238"/>
    </location>
</feature>